<evidence type="ECO:0000256" key="1">
    <source>
        <dbReference type="SAM" id="Phobius"/>
    </source>
</evidence>
<dbReference type="Pfam" id="PF20315">
    <property type="entry name" value="DUF6611"/>
    <property type="match status" value="1"/>
</dbReference>
<reference evidence="2 3" key="1">
    <citation type="submission" date="2018-01" db="EMBL/GenBank/DDBJ databases">
        <title>Cryobacterium sp. nov., from glaciers in China.</title>
        <authorList>
            <person name="Liu Q."/>
            <person name="Xin Y.-H."/>
        </authorList>
    </citation>
    <scope>NUCLEOTIDE SEQUENCE [LARGE SCALE GENOMIC DNA]</scope>
    <source>
        <strain evidence="2 3">TMN-42</strain>
    </source>
</reference>
<feature type="transmembrane region" description="Helical" evidence="1">
    <location>
        <begin position="106"/>
        <end position="124"/>
    </location>
</feature>
<name>A0A2S3Z713_9MICO</name>
<keyword evidence="3" id="KW-1185">Reference proteome</keyword>
<comment type="caution">
    <text evidence="2">The sequence shown here is derived from an EMBL/GenBank/DDBJ whole genome shotgun (WGS) entry which is preliminary data.</text>
</comment>
<dbReference type="AlphaFoldDB" id="A0A2S3Z713"/>
<dbReference type="Proteomes" id="UP000237340">
    <property type="component" value="Unassembled WGS sequence"/>
</dbReference>
<keyword evidence="1" id="KW-0472">Membrane</keyword>
<sequence>MGSVLIVETSSFRVDAYEVNSARTLSSEFLLSRWLSPVLDGRCKWGGYTVSVGRYGSVGHRLVLYPPGISAPQRRWVRLWRGWMVSGLVGVLGLLITFGAVGASRLVIITACVTFYVFGTVVVARRAGPVRRQVLELTAARSHLAPDAGHALECGYLATLAATMTSADAALASGVSSPPEHEMVWWGVFTNAQEHLAAARNDR</sequence>
<dbReference type="InterPro" id="IPR046719">
    <property type="entry name" value="DUF6611"/>
</dbReference>
<keyword evidence="1" id="KW-0812">Transmembrane</keyword>
<protein>
    <submittedName>
        <fullName evidence="2">Uncharacterized protein</fullName>
    </submittedName>
</protein>
<feature type="transmembrane region" description="Helical" evidence="1">
    <location>
        <begin position="82"/>
        <end position="100"/>
    </location>
</feature>
<evidence type="ECO:0000313" key="3">
    <source>
        <dbReference type="Proteomes" id="UP000237340"/>
    </source>
</evidence>
<gene>
    <name evidence="2" type="ORF">C3B61_18655</name>
</gene>
<dbReference type="EMBL" id="PPXD01000029">
    <property type="protein sequence ID" value="POH61339.1"/>
    <property type="molecule type" value="Genomic_DNA"/>
</dbReference>
<accession>A0A2S3Z713</accession>
<keyword evidence="1" id="KW-1133">Transmembrane helix</keyword>
<evidence type="ECO:0000313" key="2">
    <source>
        <dbReference type="EMBL" id="POH61339.1"/>
    </source>
</evidence>
<proteinExistence type="predicted"/>
<organism evidence="2 3">
    <name type="scientific">Cryobacterium zongtaii</name>
    <dbReference type="NCBI Taxonomy" id="1259217"/>
    <lineage>
        <taxon>Bacteria</taxon>
        <taxon>Bacillati</taxon>
        <taxon>Actinomycetota</taxon>
        <taxon>Actinomycetes</taxon>
        <taxon>Micrococcales</taxon>
        <taxon>Microbacteriaceae</taxon>
        <taxon>Cryobacterium</taxon>
    </lineage>
</organism>